<evidence type="ECO:0000313" key="2">
    <source>
        <dbReference type="EMBL" id="EMC94037.1"/>
    </source>
</evidence>
<dbReference type="STRING" id="717646.M2LIP2"/>
<dbReference type="EMBL" id="KB445559">
    <property type="protein sequence ID" value="EMC94037.1"/>
    <property type="molecule type" value="Genomic_DNA"/>
</dbReference>
<feature type="region of interest" description="Disordered" evidence="1">
    <location>
        <begin position="107"/>
        <end position="129"/>
    </location>
</feature>
<proteinExistence type="predicted"/>
<dbReference type="Proteomes" id="UP000011761">
    <property type="component" value="Unassembled WGS sequence"/>
</dbReference>
<reference evidence="2 3" key="1">
    <citation type="journal article" date="2012" name="PLoS Pathog.">
        <title>Diverse lifestyles and strategies of plant pathogenesis encoded in the genomes of eighteen Dothideomycetes fungi.</title>
        <authorList>
            <person name="Ohm R.A."/>
            <person name="Feau N."/>
            <person name="Henrissat B."/>
            <person name="Schoch C.L."/>
            <person name="Horwitz B.A."/>
            <person name="Barry K.W."/>
            <person name="Condon B.J."/>
            <person name="Copeland A.C."/>
            <person name="Dhillon B."/>
            <person name="Glaser F."/>
            <person name="Hesse C.N."/>
            <person name="Kosti I."/>
            <person name="LaButti K."/>
            <person name="Lindquist E.A."/>
            <person name="Lucas S."/>
            <person name="Salamov A.A."/>
            <person name="Bradshaw R.E."/>
            <person name="Ciuffetti L."/>
            <person name="Hamelin R.C."/>
            <person name="Kema G.H.J."/>
            <person name="Lawrence C."/>
            <person name="Scott J.A."/>
            <person name="Spatafora J.W."/>
            <person name="Turgeon B.G."/>
            <person name="de Wit P.J.G.M."/>
            <person name="Zhong S."/>
            <person name="Goodwin S.B."/>
            <person name="Grigoriev I.V."/>
        </authorList>
    </citation>
    <scope>NUCLEOTIDE SEQUENCE [LARGE SCALE GENOMIC DNA]</scope>
    <source>
        <strain evidence="2 3">UAMH 10762</strain>
    </source>
</reference>
<dbReference type="RefSeq" id="XP_007679001.1">
    <property type="nucleotide sequence ID" value="XM_007680811.1"/>
</dbReference>
<feature type="region of interest" description="Disordered" evidence="1">
    <location>
        <begin position="55"/>
        <end position="77"/>
    </location>
</feature>
<keyword evidence="3" id="KW-1185">Reference proteome</keyword>
<protein>
    <submittedName>
        <fullName evidence="2">Uncharacterized protein</fullName>
    </submittedName>
</protein>
<name>M2LIP2_BAUPA</name>
<dbReference type="OrthoDB" id="5243686at2759"/>
<dbReference type="eggNOG" id="ENOG502T05Q">
    <property type="taxonomic scope" value="Eukaryota"/>
</dbReference>
<gene>
    <name evidence="2" type="ORF">BAUCODRAFT_218767</name>
</gene>
<feature type="compositionally biased region" description="Polar residues" evidence="1">
    <location>
        <begin position="55"/>
        <end position="67"/>
    </location>
</feature>
<dbReference type="AlphaFoldDB" id="M2LIP2"/>
<dbReference type="HOGENOM" id="CLU_1161339_0_0_1"/>
<accession>M2LIP2</accession>
<feature type="compositionally biased region" description="Polar residues" evidence="1">
    <location>
        <begin position="107"/>
        <end position="124"/>
    </location>
</feature>
<dbReference type="OMA" id="KYHASEW"/>
<evidence type="ECO:0000313" key="3">
    <source>
        <dbReference type="Proteomes" id="UP000011761"/>
    </source>
</evidence>
<evidence type="ECO:0000256" key="1">
    <source>
        <dbReference type="SAM" id="MobiDB-lite"/>
    </source>
</evidence>
<dbReference type="KEGG" id="bcom:BAUCODRAFT_218767"/>
<organism evidence="2 3">
    <name type="scientific">Baudoinia panamericana (strain UAMH 10762)</name>
    <name type="common">Angels' share fungus</name>
    <name type="synonym">Baudoinia compniacensis (strain UAMH 10762)</name>
    <dbReference type="NCBI Taxonomy" id="717646"/>
    <lineage>
        <taxon>Eukaryota</taxon>
        <taxon>Fungi</taxon>
        <taxon>Dikarya</taxon>
        <taxon>Ascomycota</taxon>
        <taxon>Pezizomycotina</taxon>
        <taxon>Dothideomycetes</taxon>
        <taxon>Dothideomycetidae</taxon>
        <taxon>Mycosphaerellales</taxon>
        <taxon>Teratosphaeriaceae</taxon>
        <taxon>Baudoinia</taxon>
    </lineage>
</organism>
<sequence>MELQTPTPPFFFRVDMLRPDQSMEQRSDGDRWLPPRPSGSNQIYLRGEWLRYSGQPGQNIQPSNLTPPSSPHHDQSANTMLYSKSYSMYYSHGTIWVLPYDASERQVSTGTQDGSTPPNSSVDLSNDEDGAQDWESLMFNNTKPWIEGISYVSEDGHYEQLIEQWPGQQGWLDRLLPDRYRTSPSVKHNRPRQGARRGGLCGELPVLIGLLALSVTPSTPQELTRTLRGCMQARGWREHGEAGSWVNRRGVIVHVRNDVNDPASTSQELDRFANGGYGNIFP</sequence>
<dbReference type="GeneID" id="19109825"/>